<dbReference type="RefSeq" id="WP_129720415.1">
    <property type="nucleotide sequence ID" value="NZ_LR214986.1"/>
</dbReference>
<keyword evidence="1" id="KW-0614">Plasmid</keyword>
<organism evidence="1 2">
    <name type="scientific">Mycoplasmopsis cynos</name>
    <dbReference type="NCBI Taxonomy" id="171284"/>
    <lineage>
        <taxon>Bacteria</taxon>
        <taxon>Bacillati</taxon>
        <taxon>Mycoplasmatota</taxon>
        <taxon>Mycoplasmoidales</taxon>
        <taxon>Metamycoplasmataceae</taxon>
        <taxon>Mycoplasmopsis</taxon>
    </lineage>
</organism>
<reference evidence="1 2" key="1">
    <citation type="submission" date="2019-01" db="EMBL/GenBank/DDBJ databases">
        <authorList>
            <consortium name="Pathogen Informatics"/>
        </authorList>
    </citation>
    <scope>NUCLEOTIDE SEQUENCE [LARGE SCALE GENOMIC DNA]</scope>
    <source>
        <strain evidence="1 2">NCTC10142</strain>
        <plasmid evidence="2">13</plasmid>
    </source>
</reference>
<protein>
    <submittedName>
        <fullName evidence="1">Uncharacterized protein</fullName>
    </submittedName>
</protein>
<dbReference type="Proteomes" id="UP000289506">
    <property type="component" value="Plasmid 13"/>
</dbReference>
<evidence type="ECO:0000313" key="1">
    <source>
        <dbReference type="EMBL" id="VEU64424.1"/>
    </source>
</evidence>
<geneLocation type="plasmid" evidence="1 2">
    <name>13</name>
</geneLocation>
<dbReference type="AlphaFoldDB" id="A0A449AHF2"/>
<sequence length="154" mass="18034">MITKISDLIKPDLVFIKKELKKNILNLKLSGFECLDNILGAGRFLERLEVKKEQIIDLIIDALILLRNTLDFRDGAVEESNNLQEDKVNKLIEKYTKIKESAIEKIFANLNDMHKQYVNELFDSVELHSYFTNLKNEVKKLEETRQKLGIPWRT</sequence>
<gene>
    <name evidence="1" type="ORF">NCTC10142_00164</name>
</gene>
<evidence type="ECO:0000313" key="2">
    <source>
        <dbReference type="Proteomes" id="UP000289506"/>
    </source>
</evidence>
<name>A0A449AHF2_9BACT</name>
<accession>A0A449AHF2</accession>
<proteinExistence type="predicted"/>
<dbReference type="EMBL" id="LR214986">
    <property type="protein sequence ID" value="VEU64424.1"/>
    <property type="molecule type" value="Genomic_DNA"/>
</dbReference>